<keyword evidence="4" id="KW-0479">Metal-binding</keyword>
<evidence type="ECO:0000256" key="4">
    <source>
        <dbReference type="ARBA" id="ARBA00022723"/>
    </source>
</evidence>
<dbReference type="OrthoDB" id="536211at2759"/>
<dbReference type="Proteomes" id="UP000012174">
    <property type="component" value="Unassembled WGS sequence"/>
</dbReference>
<name>M7TG71_EUTLA</name>
<feature type="chain" id="PRO_5005358534" evidence="10">
    <location>
        <begin position="19"/>
        <end position="297"/>
    </location>
</feature>
<evidence type="ECO:0000313" key="12">
    <source>
        <dbReference type="EMBL" id="EMR68951.1"/>
    </source>
</evidence>
<accession>M7TG71</accession>
<dbReference type="SUPFAM" id="SSF55486">
    <property type="entry name" value="Metalloproteases ('zincins'), catalytic domain"/>
    <property type="match status" value="1"/>
</dbReference>
<sequence length="297" mass="32567">MRAHTVVHGLTLSGLANAFATTAYEVPTRQGCQVSDDNGDDGTEKRAVYSRQQYAAVPSSMTVDVNFHLASTEADEAFITDEIAAAQFDVLRETYAKYNITLVLNSTERVVDNLTGSAFLVNEGSSGWVYHEEEHDAYLKSTRRGGYDALNLYFFSEYSPGATGYCQFPTATEEGEDAFYLDSCQISAETMPGIPADRAFEDWNQGHIAVHEAGHWFGLNHTFAGSCGATGDFVDDTPAQRSEVYGCPADSDTCPDSPGVDPIHNFMGYTDDSCTNEFTPGQISRVFETFFAFRRPS</sequence>
<evidence type="ECO:0000256" key="9">
    <source>
        <dbReference type="ARBA" id="ARBA00023157"/>
    </source>
</evidence>
<dbReference type="EMBL" id="KB706148">
    <property type="protein sequence ID" value="EMR68951.1"/>
    <property type="molecule type" value="Genomic_DNA"/>
</dbReference>
<evidence type="ECO:0000256" key="10">
    <source>
        <dbReference type="SAM" id="SignalP"/>
    </source>
</evidence>
<evidence type="ECO:0000256" key="6">
    <source>
        <dbReference type="ARBA" id="ARBA00022801"/>
    </source>
</evidence>
<dbReference type="GO" id="GO:0046872">
    <property type="term" value="F:metal ion binding"/>
    <property type="evidence" value="ECO:0007669"/>
    <property type="project" value="UniProtKB-KW"/>
</dbReference>
<dbReference type="Gene3D" id="3.40.390.10">
    <property type="entry name" value="Collagenase (Catalytic Domain)"/>
    <property type="match status" value="1"/>
</dbReference>
<dbReference type="eggNOG" id="ENOG502R559">
    <property type="taxonomic scope" value="Eukaryota"/>
</dbReference>
<feature type="signal peptide" evidence="10">
    <location>
        <begin position="1"/>
        <end position="18"/>
    </location>
</feature>
<dbReference type="KEGG" id="ela:UCREL1_4028"/>
<protein>
    <submittedName>
        <fullName evidence="12">Putative metalloprotease protein</fullName>
    </submittedName>
</protein>
<evidence type="ECO:0000313" key="13">
    <source>
        <dbReference type="Proteomes" id="UP000012174"/>
    </source>
</evidence>
<comment type="function">
    <text evidence="1">Secreted metalloproteinase that allows assimilation of proteinaceous substrates.</text>
</comment>
<dbReference type="PANTHER" id="PTHR47466:SF1">
    <property type="entry name" value="METALLOPROTEASE MEP1 (AFU_ORTHOLOGUE AFUA_1G07730)-RELATED"/>
    <property type="match status" value="1"/>
</dbReference>
<proteinExistence type="inferred from homology"/>
<keyword evidence="5 10" id="KW-0732">Signal</keyword>
<keyword evidence="6" id="KW-0378">Hydrolase</keyword>
<dbReference type="OMA" id="WNQGHIA"/>
<evidence type="ECO:0000256" key="1">
    <source>
        <dbReference type="ARBA" id="ARBA00003174"/>
    </source>
</evidence>
<evidence type="ECO:0000256" key="7">
    <source>
        <dbReference type="ARBA" id="ARBA00022833"/>
    </source>
</evidence>
<keyword evidence="7" id="KW-0862">Zinc</keyword>
<dbReference type="PANTHER" id="PTHR47466">
    <property type="match status" value="1"/>
</dbReference>
<keyword evidence="9" id="KW-1015">Disulfide bond</keyword>
<evidence type="ECO:0000259" key="11">
    <source>
        <dbReference type="Pfam" id="PF05572"/>
    </source>
</evidence>
<evidence type="ECO:0000256" key="5">
    <source>
        <dbReference type="ARBA" id="ARBA00022729"/>
    </source>
</evidence>
<keyword evidence="3 12" id="KW-0645">Protease</keyword>
<dbReference type="InterPro" id="IPR008754">
    <property type="entry name" value="Peptidase_M43"/>
</dbReference>
<dbReference type="InterPro" id="IPR024079">
    <property type="entry name" value="MetalloPept_cat_dom_sf"/>
</dbReference>
<evidence type="ECO:0000256" key="3">
    <source>
        <dbReference type="ARBA" id="ARBA00022670"/>
    </source>
</evidence>
<reference evidence="13" key="1">
    <citation type="journal article" date="2013" name="Genome Announc.">
        <title>Draft genome sequence of the grapevine dieback fungus Eutypa lata UCR-EL1.</title>
        <authorList>
            <person name="Blanco-Ulate B."/>
            <person name="Rolshausen P.E."/>
            <person name="Cantu D."/>
        </authorList>
    </citation>
    <scope>NUCLEOTIDE SEQUENCE [LARGE SCALE GENOMIC DNA]</scope>
    <source>
        <strain evidence="13">UCR-EL1</strain>
    </source>
</reference>
<dbReference type="GO" id="GO:0006508">
    <property type="term" value="P:proteolysis"/>
    <property type="evidence" value="ECO:0007669"/>
    <property type="project" value="UniProtKB-KW"/>
</dbReference>
<organism evidence="12 13">
    <name type="scientific">Eutypa lata (strain UCR-EL1)</name>
    <name type="common">Grapevine dieback disease fungus</name>
    <name type="synonym">Eutypa armeniacae</name>
    <dbReference type="NCBI Taxonomy" id="1287681"/>
    <lineage>
        <taxon>Eukaryota</taxon>
        <taxon>Fungi</taxon>
        <taxon>Dikarya</taxon>
        <taxon>Ascomycota</taxon>
        <taxon>Pezizomycotina</taxon>
        <taxon>Sordariomycetes</taxon>
        <taxon>Xylariomycetidae</taxon>
        <taxon>Xylariales</taxon>
        <taxon>Diatrypaceae</taxon>
        <taxon>Eutypa</taxon>
    </lineage>
</organism>
<dbReference type="HOGENOM" id="CLU_048726_2_0_1"/>
<keyword evidence="13" id="KW-1185">Reference proteome</keyword>
<dbReference type="Pfam" id="PF05572">
    <property type="entry name" value="Peptidase_M43"/>
    <property type="match status" value="1"/>
</dbReference>
<evidence type="ECO:0000256" key="8">
    <source>
        <dbReference type="ARBA" id="ARBA00023049"/>
    </source>
</evidence>
<comment type="similarity">
    <text evidence="2">Belongs to the peptidase M43B family.</text>
</comment>
<dbReference type="GO" id="GO:0008237">
    <property type="term" value="F:metallopeptidase activity"/>
    <property type="evidence" value="ECO:0007669"/>
    <property type="project" value="UniProtKB-KW"/>
</dbReference>
<evidence type="ECO:0000256" key="2">
    <source>
        <dbReference type="ARBA" id="ARBA00008721"/>
    </source>
</evidence>
<dbReference type="AlphaFoldDB" id="M7TG71"/>
<dbReference type="CDD" id="cd04275">
    <property type="entry name" value="ZnMc_pappalysin_like"/>
    <property type="match status" value="1"/>
</dbReference>
<feature type="domain" description="Peptidase M43 pregnancy-associated plasma-A" evidence="11">
    <location>
        <begin position="208"/>
        <end position="288"/>
    </location>
</feature>
<keyword evidence="8 12" id="KW-0482">Metalloprotease</keyword>
<gene>
    <name evidence="12" type="ORF">UCREL1_4028</name>
</gene>